<dbReference type="SMART" id="SM00320">
    <property type="entry name" value="WD40"/>
    <property type="match status" value="3"/>
</dbReference>
<dbReference type="InterPro" id="IPR036322">
    <property type="entry name" value="WD40_repeat_dom_sf"/>
</dbReference>
<dbReference type="PANTHER" id="PTHR22847">
    <property type="entry name" value="WD40 REPEAT PROTEIN"/>
    <property type="match status" value="1"/>
</dbReference>
<dbReference type="PANTHER" id="PTHR22847:SF626">
    <property type="entry name" value="WD REPEAT-CONTAINING PROTEIN 38"/>
    <property type="match status" value="1"/>
</dbReference>
<evidence type="ECO:0000256" key="2">
    <source>
        <dbReference type="ARBA" id="ARBA00022737"/>
    </source>
</evidence>
<dbReference type="SUPFAM" id="SSF50978">
    <property type="entry name" value="WD40 repeat-like"/>
    <property type="match status" value="1"/>
</dbReference>
<evidence type="ECO:0000256" key="1">
    <source>
        <dbReference type="ARBA" id="ARBA00022574"/>
    </source>
</evidence>
<evidence type="ECO:0008006" key="6">
    <source>
        <dbReference type="Google" id="ProtNLM"/>
    </source>
</evidence>
<dbReference type="PROSITE" id="PS00678">
    <property type="entry name" value="WD_REPEATS_1"/>
    <property type="match status" value="1"/>
</dbReference>
<feature type="repeat" description="WD" evidence="3">
    <location>
        <begin position="176"/>
        <end position="216"/>
    </location>
</feature>
<name>A0A8C6R7Y0_NANGA</name>
<dbReference type="GeneTree" id="ENSGT00940000172233"/>
<feature type="repeat" description="WD" evidence="3">
    <location>
        <begin position="17"/>
        <end position="52"/>
    </location>
</feature>
<evidence type="ECO:0000313" key="4">
    <source>
        <dbReference type="Ensembl" id="ENSNGAP00000015083.1"/>
    </source>
</evidence>
<dbReference type="Gene3D" id="2.130.10.10">
    <property type="entry name" value="YVTN repeat-like/Quinoprotein amine dehydrogenase"/>
    <property type="match status" value="2"/>
</dbReference>
<dbReference type="PROSITE" id="PS50082">
    <property type="entry name" value="WD_REPEATS_2"/>
    <property type="match status" value="3"/>
</dbReference>
<organism evidence="4 5">
    <name type="scientific">Nannospalax galili</name>
    <name type="common">Northern Israeli blind subterranean mole rat</name>
    <name type="synonym">Spalax galili</name>
    <dbReference type="NCBI Taxonomy" id="1026970"/>
    <lineage>
        <taxon>Eukaryota</taxon>
        <taxon>Metazoa</taxon>
        <taxon>Chordata</taxon>
        <taxon>Craniata</taxon>
        <taxon>Vertebrata</taxon>
        <taxon>Euteleostomi</taxon>
        <taxon>Mammalia</taxon>
        <taxon>Eutheria</taxon>
        <taxon>Euarchontoglires</taxon>
        <taxon>Glires</taxon>
        <taxon>Rodentia</taxon>
        <taxon>Myomorpha</taxon>
        <taxon>Muroidea</taxon>
        <taxon>Spalacidae</taxon>
        <taxon>Spalacinae</taxon>
        <taxon>Nannospalax</taxon>
    </lineage>
</organism>
<reference evidence="4" key="2">
    <citation type="submission" date="2025-09" db="UniProtKB">
        <authorList>
            <consortium name="Ensembl"/>
        </authorList>
    </citation>
    <scope>IDENTIFICATION</scope>
</reference>
<dbReference type="InterPro" id="IPR001680">
    <property type="entry name" value="WD40_rpt"/>
</dbReference>
<dbReference type="InterPro" id="IPR019775">
    <property type="entry name" value="WD40_repeat_CS"/>
</dbReference>
<evidence type="ECO:0000313" key="5">
    <source>
        <dbReference type="Proteomes" id="UP000694381"/>
    </source>
</evidence>
<dbReference type="AlphaFoldDB" id="A0A8C6R7Y0"/>
<dbReference type="Pfam" id="PF00400">
    <property type="entry name" value="WD40"/>
    <property type="match status" value="3"/>
</dbReference>
<gene>
    <name evidence="4" type="primary">Wdr38</name>
</gene>
<keyword evidence="1 3" id="KW-0853">WD repeat</keyword>
<dbReference type="Proteomes" id="UP000694381">
    <property type="component" value="Unassembled WGS sequence"/>
</dbReference>
<reference evidence="4" key="1">
    <citation type="submission" date="2025-08" db="UniProtKB">
        <authorList>
            <consortium name="Ensembl"/>
        </authorList>
    </citation>
    <scope>IDENTIFICATION</scope>
</reference>
<proteinExistence type="predicted"/>
<sequence length="275" mass="30278">MNSSASRTLAVEKVRLFGQHRGEVNCSAFSPDGRTLLTASDNGCVYSWETKSKWLLWRLEGHTGPVNLLLLPDSHLFASSSCDCTICLWDIARVKCLHVLKGELASQLQPRCKAAGVWDKKEMLWEVQCTLPLPIAAGVGSRFILMALLSDHWFLGFHCTIWDLCMATPAVSYQELEGHNGDISCPCYSGSGLLVSGSWDKTIRVWKPTNSSLLLQLKGHIAFSPDELNLASAGYSHMVSQSLGLQHRKCPETLKVRLCCSGEQEPVEGKMQGLA</sequence>
<protein>
    <recommendedName>
        <fullName evidence="6">WD repeat domain 38</fullName>
    </recommendedName>
</protein>
<accession>A0A8C6R7Y0</accession>
<dbReference type="Ensembl" id="ENSNGAT00000020683.1">
    <property type="protein sequence ID" value="ENSNGAP00000015083.1"/>
    <property type="gene ID" value="ENSNGAG00000016210.1"/>
</dbReference>
<keyword evidence="2" id="KW-0677">Repeat</keyword>
<dbReference type="PROSITE" id="PS50294">
    <property type="entry name" value="WD_REPEATS_REGION"/>
    <property type="match status" value="2"/>
</dbReference>
<dbReference type="OMA" id="LRISKQW"/>
<evidence type="ECO:0000256" key="3">
    <source>
        <dbReference type="PROSITE-ProRule" id="PRU00221"/>
    </source>
</evidence>
<dbReference type="InterPro" id="IPR015943">
    <property type="entry name" value="WD40/YVTN_repeat-like_dom_sf"/>
</dbReference>
<keyword evidence="5" id="KW-1185">Reference proteome</keyword>
<feature type="repeat" description="WD" evidence="3">
    <location>
        <begin position="59"/>
        <end position="99"/>
    </location>
</feature>